<feature type="region of interest" description="Disordered" evidence="1">
    <location>
        <begin position="452"/>
        <end position="493"/>
    </location>
</feature>
<feature type="region of interest" description="Disordered" evidence="1">
    <location>
        <begin position="955"/>
        <end position="1015"/>
    </location>
</feature>
<accession>A0AAD8SFP6</accession>
<evidence type="ECO:0000313" key="4">
    <source>
        <dbReference type="Proteomes" id="UP001231189"/>
    </source>
</evidence>
<dbReference type="AlphaFoldDB" id="A0AAD8SFP6"/>
<comment type="caution">
    <text evidence="3">The sequence shown here is derived from an EMBL/GenBank/DDBJ whole genome shotgun (WGS) entry which is preliminary data.</text>
</comment>
<evidence type="ECO:0000313" key="3">
    <source>
        <dbReference type="EMBL" id="KAK1651321.1"/>
    </source>
</evidence>
<feature type="compositionally biased region" description="Low complexity" evidence="1">
    <location>
        <begin position="610"/>
        <end position="621"/>
    </location>
</feature>
<dbReference type="Pfam" id="PF04195">
    <property type="entry name" value="Transposase_28"/>
    <property type="match status" value="1"/>
</dbReference>
<organism evidence="3 4">
    <name type="scientific">Lolium multiflorum</name>
    <name type="common">Italian ryegrass</name>
    <name type="synonym">Lolium perenne subsp. multiflorum</name>
    <dbReference type="NCBI Taxonomy" id="4521"/>
    <lineage>
        <taxon>Eukaryota</taxon>
        <taxon>Viridiplantae</taxon>
        <taxon>Streptophyta</taxon>
        <taxon>Embryophyta</taxon>
        <taxon>Tracheophyta</taxon>
        <taxon>Spermatophyta</taxon>
        <taxon>Magnoliopsida</taxon>
        <taxon>Liliopsida</taxon>
        <taxon>Poales</taxon>
        <taxon>Poaceae</taxon>
        <taxon>BOP clade</taxon>
        <taxon>Pooideae</taxon>
        <taxon>Poodae</taxon>
        <taxon>Poeae</taxon>
        <taxon>Poeae Chloroplast Group 2 (Poeae type)</taxon>
        <taxon>Loliodinae</taxon>
        <taxon>Loliinae</taxon>
        <taxon>Lolium</taxon>
    </lineage>
</organism>
<name>A0AAD8SFP6_LOLMU</name>
<feature type="region of interest" description="Disordered" evidence="1">
    <location>
        <begin position="1"/>
        <end position="26"/>
    </location>
</feature>
<feature type="compositionally biased region" description="Basic and acidic residues" evidence="1">
    <location>
        <begin position="110"/>
        <end position="121"/>
    </location>
</feature>
<reference evidence="3" key="1">
    <citation type="submission" date="2023-07" db="EMBL/GenBank/DDBJ databases">
        <title>A chromosome-level genome assembly of Lolium multiflorum.</title>
        <authorList>
            <person name="Chen Y."/>
            <person name="Copetti D."/>
            <person name="Kolliker R."/>
            <person name="Studer B."/>
        </authorList>
    </citation>
    <scope>NUCLEOTIDE SEQUENCE</scope>
    <source>
        <strain evidence="3">02402/16</strain>
        <tissue evidence="3">Leaf</tissue>
    </source>
</reference>
<evidence type="ECO:0000256" key="1">
    <source>
        <dbReference type="SAM" id="MobiDB-lite"/>
    </source>
</evidence>
<dbReference type="Proteomes" id="UP001231189">
    <property type="component" value="Unassembled WGS sequence"/>
</dbReference>
<feature type="region of interest" description="Disordered" evidence="1">
    <location>
        <begin position="760"/>
        <end position="780"/>
    </location>
</feature>
<feature type="compositionally biased region" description="Acidic residues" evidence="1">
    <location>
        <begin position="1006"/>
        <end position="1015"/>
    </location>
</feature>
<feature type="compositionally biased region" description="Basic residues" evidence="1">
    <location>
        <begin position="122"/>
        <end position="141"/>
    </location>
</feature>
<keyword evidence="4" id="KW-1185">Reference proteome</keyword>
<feature type="region of interest" description="Disordered" evidence="1">
    <location>
        <begin position="502"/>
        <end position="521"/>
    </location>
</feature>
<protein>
    <recommendedName>
        <fullName evidence="2">Transposase (putative) gypsy type domain-containing protein</fullName>
    </recommendedName>
</protein>
<sequence>MRSTNLVPSAYKYPPSTPEPPFTPLSTSLRSAAPSFFSAAGASPELLHRRMEFVLFLTSASHRAETPSPATPATADSITMSSSTPPPTSEPIMATPISSAPPPFVPIRLDPSKDSGKETPLTRRKPPGRIRRSTRPRKLSKSQRLASVTLKPGENGGPVPLRDGAEESRGGGLPATRKLEVSSKRFSPTPEDNEMVLTKALVERGFSFPPSDFFLEILKVYGLQPHNISPNSVLAISNHVTLCEGHLRVPPELSLFQYYFSVKKEKVRQSTELATCGSITFMIRPGRVYPHTDRHESARYWSGGFFYLKDVSDPASTRNLPPFKNCPATELPAWSHCPHLSDSPQLTRAVRRICKLTEEGLTGKDLTLSWFTKRIQPLQHRDQLMFQYTGRDDPMRATKDNLSADAIDKRIRILIKIPRELHVHVCNKDIHMNGSGTALEALEESELGTLLRVPSTGNTDPEAASEAEARDAPRPAKRKRAAPSSPSAKRARDVLSIAATRKAEAEKKRLKLIDTSNRAQSDIHQFFRPSGSESQPPKAPKAPKKKSKPSPATIPVTPEVGVPPKAASTSKPDPKDVINVDDIPEDPAAETAQGDSGKGTSTSTPPPEQPSATPAEPTAEQYEQKVQLIHATGASQTPSLQKLPLSQRHAEISAMMEKVWGPADTEMKELSDLESELKVFFAKHKEVRQSTRKLHEDLRVHVLEQMTEIEGLRQNAESSRQAVLRLEARLKEETDKRPTIDALSAKIQVLEAENESLKNFLKESSEKETKEKKEPSEKHAHEMAELADKLKKSHQRVTTLAAKNKSQEAEAEAIDKLIFPSLGFEWTKDSTLTRTEAYDEARTSIVNLVEACRGIAKSLNLKKAKTTVIDRMTKLMQNVPELIKDWQESSSRGVAALVLATCKAHFPTMKFADVARGVHKDTTMRQLLSEAMGFDRLFAGRVNHSFWYNKYDLPEGFSDPEEEEEAAEEGDEEGSGSSADHDEGDSDFDDGGSGGGSDDGSAYVASDEEQSSENL</sequence>
<dbReference type="InterPro" id="IPR007321">
    <property type="entry name" value="Transposase_28"/>
</dbReference>
<dbReference type="EMBL" id="JAUUTY010000004">
    <property type="protein sequence ID" value="KAK1651321.1"/>
    <property type="molecule type" value="Genomic_DNA"/>
</dbReference>
<dbReference type="PANTHER" id="PTHR33026">
    <property type="entry name" value="OS06G0360600 PROTEIN"/>
    <property type="match status" value="1"/>
</dbReference>
<feature type="compositionally biased region" description="Acidic residues" evidence="1">
    <location>
        <begin position="958"/>
        <end position="974"/>
    </location>
</feature>
<feature type="domain" description="Transposase (putative) gypsy type" evidence="2">
    <location>
        <begin position="197"/>
        <end position="263"/>
    </location>
</feature>
<proteinExistence type="predicted"/>
<gene>
    <name evidence="3" type="ORF">QYE76_069126</name>
</gene>
<evidence type="ECO:0000259" key="2">
    <source>
        <dbReference type="Pfam" id="PF04195"/>
    </source>
</evidence>
<feature type="compositionally biased region" description="Low complexity" evidence="1">
    <location>
        <begin position="66"/>
        <end position="83"/>
    </location>
</feature>
<feature type="region of interest" description="Disordered" evidence="1">
    <location>
        <begin position="526"/>
        <end position="646"/>
    </location>
</feature>
<dbReference type="PANTHER" id="PTHR33026:SF7">
    <property type="entry name" value="OS03G0100275 PROTEIN"/>
    <property type="match status" value="1"/>
</dbReference>
<feature type="region of interest" description="Disordered" evidence="1">
    <location>
        <begin position="62"/>
        <end position="174"/>
    </location>
</feature>